<organism evidence="1 2">
    <name type="scientific">Candidatus Chisholmbacteria bacterium RIFCSPHIGHO2_01_FULL_52_32</name>
    <dbReference type="NCBI Taxonomy" id="1797591"/>
    <lineage>
        <taxon>Bacteria</taxon>
        <taxon>Candidatus Chisholmiibacteriota</taxon>
    </lineage>
</organism>
<protein>
    <submittedName>
        <fullName evidence="1">Uncharacterized protein</fullName>
    </submittedName>
</protein>
<dbReference type="Proteomes" id="UP000179233">
    <property type="component" value="Unassembled WGS sequence"/>
</dbReference>
<reference evidence="1 2" key="1">
    <citation type="journal article" date="2016" name="Nat. Commun.">
        <title>Thousands of microbial genomes shed light on interconnected biogeochemical processes in an aquifer system.</title>
        <authorList>
            <person name="Anantharaman K."/>
            <person name="Brown C.T."/>
            <person name="Hug L.A."/>
            <person name="Sharon I."/>
            <person name="Castelle C.J."/>
            <person name="Probst A.J."/>
            <person name="Thomas B.C."/>
            <person name="Singh A."/>
            <person name="Wilkins M.J."/>
            <person name="Karaoz U."/>
            <person name="Brodie E.L."/>
            <person name="Williams K.H."/>
            <person name="Hubbard S.S."/>
            <person name="Banfield J.F."/>
        </authorList>
    </citation>
    <scope>NUCLEOTIDE SEQUENCE [LARGE SCALE GENOMIC DNA]</scope>
</reference>
<dbReference type="Pfam" id="PF12441">
    <property type="entry name" value="CopG_antitoxin"/>
    <property type="match status" value="1"/>
</dbReference>
<proteinExistence type="predicted"/>
<sequence length="98" mass="11359">MARSKKLKPIPSFKNEDEEREFWATHDSTDYIDWSKAEPVVFPNLKPSTKAISLRLPEPLLARIKQLANAKDVPYQSLMKIFLAEQVEKELRTKSSSR</sequence>
<comment type="caution">
    <text evidence="1">The sequence shown here is derived from an EMBL/GenBank/DDBJ whole genome shotgun (WGS) entry which is preliminary data.</text>
</comment>
<dbReference type="EMBL" id="MHCJ01000006">
    <property type="protein sequence ID" value="OGY17844.1"/>
    <property type="molecule type" value="Genomic_DNA"/>
</dbReference>
<evidence type="ECO:0000313" key="1">
    <source>
        <dbReference type="EMBL" id="OGY17844.1"/>
    </source>
</evidence>
<dbReference type="AlphaFoldDB" id="A0A1G1VR98"/>
<accession>A0A1G1VR98</accession>
<dbReference type="InterPro" id="IPR022148">
    <property type="entry name" value="CopG_antitoxin"/>
</dbReference>
<gene>
    <name evidence="1" type="ORF">A2786_00780</name>
</gene>
<evidence type="ECO:0000313" key="2">
    <source>
        <dbReference type="Proteomes" id="UP000179233"/>
    </source>
</evidence>
<name>A0A1G1VR98_9BACT</name>